<evidence type="ECO:0000256" key="2">
    <source>
        <dbReference type="ARBA" id="ARBA00022475"/>
    </source>
</evidence>
<dbReference type="GO" id="GO:0005886">
    <property type="term" value="C:plasma membrane"/>
    <property type="evidence" value="ECO:0007669"/>
    <property type="project" value="UniProtKB-SubCell"/>
</dbReference>
<dbReference type="InterPro" id="IPR000326">
    <property type="entry name" value="PAP2/HPO"/>
</dbReference>
<evidence type="ECO:0000313" key="9">
    <source>
        <dbReference type="EMBL" id="RZS55091.1"/>
    </source>
</evidence>
<keyword evidence="5 7" id="KW-1133">Transmembrane helix</keyword>
<dbReference type="EMBL" id="SGWW01000004">
    <property type="protein sequence ID" value="RZS55091.1"/>
    <property type="molecule type" value="Genomic_DNA"/>
</dbReference>
<dbReference type="GO" id="GO:0016787">
    <property type="term" value="F:hydrolase activity"/>
    <property type="evidence" value="ECO:0007669"/>
    <property type="project" value="UniProtKB-KW"/>
</dbReference>
<dbReference type="Proteomes" id="UP000293519">
    <property type="component" value="Unassembled WGS sequence"/>
</dbReference>
<keyword evidence="6 7" id="KW-0472">Membrane</keyword>
<evidence type="ECO:0000256" key="4">
    <source>
        <dbReference type="ARBA" id="ARBA00022801"/>
    </source>
</evidence>
<feature type="transmembrane region" description="Helical" evidence="7">
    <location>
        <begin position="62"/>
        <end position="87"/>
    </location>
</feature>
<name>A0A4Q7LLH8_9MICO</name>
<evidence type="ECO:0000256" key="6">
    <source>
        <dbReference type="ARBA" id="ARBA00023136"/>
    </source>
</evidence>
<keyword evidence="2" id="KW-1003">Cell membrane</keyword>
<gene>
    <name evidence="9" type="ORF">EV141_2076</name>
</gene>
<dbReference type="Gene3D" id="1.20.144.10">
    <property type="entry name" value="Phosphatidic acid phosphatase type 2/haloperoxidase"/>
    <property type="match status" value="2"/>
</dbReference>
<comment type="caution">
    <text evidence="9">The sequence shown here is derived from an EMBL/GenBank/DDBJ whole genome shotgun (WGS) entry which is preliminary data.</text>
</comment>
<evidence type="ECO:0000256" key="1">
    <source>
        <dbReference type="ARBA" id="ARBA00004651"/>
    </source>
</evidence>
<dbReference type="PANTHER" id="PTHR14969">
    <property type="entry name" value="SPHINGOSINE-1-PHOSPHATE PHOSPHOHYDROLASE"/>
    <property type="match status" value="1"/>
</dbReference>
<feature type="transmembrane region" description="Helical" evidence="7">
    <location>
        <begin position="136"/>
        <end position="154"/>
    </location>
</feature>
<dbReference type="OrthoDB" id="5289372at2"/>
<dbReference type="CDD" id="cd03392">
    <property type="entry name" value="PAP2_like_2"/>
    <property type="match status" value="1"/>
</dbReference>
<dbReference type="SUPFAM" id="SSF48317">
    <property type="entry name" value="Acid phosphatase/Vanadium-dependent haloperoxidase"/>
    <property type="match status" value="1"/>
</dbReference>
<keyword evidence="3 7" id="KW-0812">Transmembrane</keyword>
<evidence type="ECO:0000256" key="5">
    <source>
        <dbReference type="ARBA" id="ARBA00022989"/>
    </source>
</evidence>
<comment type="subcellular location">
    <subcellularLocation>
        <location evidence="1">Cell membrane</location>
        <topology evidence="1">Multi-pass membrane protein</topology>
    </subcellularLocation>
</comment>
<evidence type="ECO:0000259" key="8">
    <source>
        <dbReference type="SMART" id="SM00014"/>
    </source>
</evidence>
<reference evidence="9 10" key="1">
    <citation type="journal article" date="2015" name="Stand. Genomic Sci.">
        <title>Genomic Encyclopedia of Bacterial and Archaeal Type Strains, Phase III: the genomes of soil and plant-associated and newly described type strains.</title>
        <authorList>
            <person name="Whitman W.B."/>
            <person name="Woyke T."/>
            <person name="Klenk H.P."/>
            <person name="Zhou Y."/>
            <person name="Lilburn T.G."/>
            <person name="Beck B.J."/>
            <person name="De Vos P."/>
            <person name="Vandamme P."/>
            <person name="Eisen J.A."/>
            <person name="Garrity G."/>
            <person name="Hugenholtz P."/>
            <person name="Kyrpides N.C."/>
        </authorList>
    </citation>
    <scope>NUCLEOTIDE SEQUENCE [LARGE SCALE GENOMIC DNA]</scope>
    <source>
        <strain evidence="9 10">CV2</strain>
    </source>
</reference>
<organism evidence="9 10">
    <name type="scientific">Microcella putealis</name>
    <dbReference type="NCBI Taxonomy" id="337005"/>
    <lineage>
        <taxon>Bacteria</taxon>
        <taxon>Bacillati</taxon>
        <taxon>Actinomycetota</taxon>
        <taxon>Actinomycetes</taxon>
        <taxon>Micrococcales</taxon>
        <taxon>Microbacteriaceae</taxon>
        <taxon>Microcella</taxon>
    </lineage>
</organism>
<feature type="transmembrane region" description="Helical" evidence="7">
    <location>
        <begin position="159"/>
        <end position="179"/>
    </location>
</feature>
<keyword evidence="4" id="KW-0378">Hydrolase</keyword>
<feature type="domain" description="Phosphatidic acid phosphatase type 2/haloperoxidase" evidence="8">
    <location>
        <begin position="95"/>
        <end position="202"/>
    </location>
</feature>
<dbReference type="InterPro" id="IPR036938">
    <property type="entry name" value="PAP2/HPO_sf"/>
</dbReference>
<dbReference type="Pfam" id="PF01569">
    <property type="entry name" value="PAP2"/>
    <property type="match status" value="1"/>
</dbReference>
<dbReference type="SMART" id="SM00014">
    <property type="entry name" value="acidPPc"/>
    <property type="match status" value="1"/>
</dbReference>
<evidence type="ECO:0000313" key="10">
    <source>
        <dbReference type="Proteomes" id="UP000293519"/>
    </source>
</evidence>
<evidence type="ECO:0000256" key="3">
    <source>
        <dbReference type="ARBA" id="ARBA00022692"/>
    </source>
</evidence>
<accession>A0A4Q7LLH8</accession>
<sequence length="221" mass="23741">MSSVREARKIRRRWPVISASVGITAAVVLGALITFRGSPLAADEEFMNELLEERAPWFDLPALFLDWVGGHLVGIVIVPIAMVIWLLAIRRPWAAGFSIVAAAVSAGVVQLLKALFDRARPDFMLVASDEGSFPSGHVANAATIAAVLVLVFGLTRERWWVWVAGAAYVVAMALARTYLGVHWVTDTIGGAILGAAVAVVLWAPIADRLAAEPRARRPRGG</sequence>
<feature type="transmembrane region" description="Helical" evidence="7">
    <location>
        <begin position="21"/>
        <end position="42"/>
    </location>
</feature>
<keyword evidence="10" id="KW-1185">Reference proteome</keyword>
<feature type="transmembrane region" description="Helical" evidence="7">
    <location>
        <begin position="94"/>
        <end position="116"/>
    </location>
</feature>
<protein>
    <submittedName>
        <fullName evidence="9">Undecaprenyl-diphosphatase</fullName>
    </submittedName>
</protein>
<feature type="transmembrane region" description="Helical" evidence="7">
    <location>
        <begin position="191"/>
        <end position="211"/>
    </location>
</feature>
<dbReference type="RefSeq" id="WP_130485884.1">
    <property type="nucleotide sequence ID" value="NZ_SGWW01000004.1"/>
</dbReference>
<proteinExistence type="predicted"/>
<dbReference type="AlphaFoldDB" id="A0A4Q7LLH8"/>
<evidence type="ECO:0000256" key="7">
    <source>
        <dbReference type="SAM" id="Phobius"/>
    </source>
</evidence>
<dbReference type="PANTHER" id="PTHR14969:SF62">
    <property type="entry name" value="DECAPRENYLPHOSPHORYL-5-PHOSPHORIBOSE PHOSPHATASE RV3807C-RELATED"/>
    <property type="match status" value="1"/>
</dbReference>